<feature type="transmembrane region" description="Helical" evidence="5">
    <location>
        <begin position="247"/>
        <end position="277"/>
    </location>
</feature>
<evidence type="ECO:0000259" key="6">
    <source>
        <dbReference type="Pfam" id="PF00535"/>
    </source>
</evidence>
<keyword evidence="5" id="KW-0472">Membrane</keyword>
<feature type="domain" description="Glycosyltransferase 2-like" evidence="6">
    <location>
        <begin position="7"/>
        <end position="131"/>
    </location>
</feature>
<keyword evidence="3" id="KW-0328">Glycosyltransferase</keyword>
<dbReference type="SUPFAM" id="SSF53448">
    <property type="entry name" value="Nucleotide-diphospho-sugar transferases"/>
    <property type="match status" value="1"/>
</dbReference>
<comment type="similarity">
    <text evidence="1">Belongs to the glycosyltransferase 2 family.</text>
</comment>
<sequence length="316" mass="36040">MCNNMLSIVVITRNEEHNIQRTLTSCIALNPLEIIVVDSDSTDNTRSIVQKNINTHSSIKLYTYNTAPFTAARGRNIGIDKVSANANMVLFLDGDMEINKDFLITAVDEFSRQPTLGVLMGQMDNFYYDHNQNLVGVQKNYYDISKHTMGGAMLVSRESLTAVGGFNSELVCNEESEFEYRLNRSGYHGRRIDCKMINHHTEAQRSTRRIRSMILNRRLTGLGINLHIAIRNFGYLKKMFLANQETFLAALLLLLAPFFILSNNFYTFLALTVGFFIYTKIKSKKIRYALNHFVYASGMIIGFLAYIPRISKLKKP</sequence>
<evidence type="ECO:0000256" key="5">
    <source>
        <dbReference type="SAM" id="Phobius"/>
    </source>
</evidence>
<keyword evidence="4 7" id="KW-0808">Transferase</keyword>
<protein>
    <submittedName>
        <fullName evidence="7">Glycosyltransferase</fullName>
    </submittedName>
</protein>
<organism evidence="7 8">
    <name type="scientific">Pseudomonas vancouverensis</name>
    <dbReference type="NCBI Taxonomy" id="95300"/>
    <lineage>
        <taxon>Bacteria</taxon>
        <taxon>Pseudomonadati</taxon>
        <taxon>Pseudomonadota</taxon>
        <taxon>Gammaproteobacteria</taxon>
        <taxon>Pseudomonadales</taxon>
        <taxon>Pseudomonadaceae</taxon>
        <taxon>Pseudomonas</taxon>
    </lineage>
</organism>
<feature type="transmembrane region" description="Helical" evidence="5">
    <location>
        <begin position="215"/>
        <end position="235"/>
    </location>
</feature>
<dbReference type="OrthoDB" id="9811884at2"/>
<evidence type="ECO:0000256" key="2">
    <source>
        <dbReference type="ARBA" id="ARBA00022519"/>
    </source>
</evidence>
<dbReference type="Pfam" id="PF00535">
    <property type="entry name" value="Glycos_transf_2"/>
    <property type="match status" value="1"/>
</dbReference>
<evidence type="ECO:0000256" key="1">
    <source>
        <dbReference type="ARBA" id="ARBA00006739"/>
    </source>
</evidence>
<dbReference type="RefSeq" id="WP_093217670.1">
    <property type="nucleotide sequence ID" value="NZ_LT629803.1"/>
</dbReference>
<accession>A0A4R4JZ02</accession>
<proteinExistence type="inferred from homology"/>
<dbReference type="PANTHER" id="PTHR43630:SF1">
    <property type="entry name" value="POLY-BETA-1,6-N-ACETYL-D-GLUCOSAMINE SYNTHASE"/>
    <property type="match status" value="1"/>
</dbReference>
<keyword evidence="8" id="KW-1185">Reference proteome</keyword>
<dbReference type="EMBL" id="RRZK01000028">
    <property type="protein sequence ID" value="TDB59251.1"/>
    <property type="molecule type" value="Genomic_DNA"/>
</dbReference>
<evidence type="ECO:0000313" key="8">
    <source>
        <dbReference type="Proteomes" id="UP000295254"/>
    </source>
</evidence>
<comment type="caution">
    <text evidence="7">The sequence shown here is derived from an EMBL/GenBank/DDBJ whole genome shotgun (WGS) entry which is preliminary data.</text>
</comment>
<name>A0A4R4JZ02_PSEVA</name>
<keyword evidence="5" id="KW-0812">Transmembrane</keyword>
<evidence type="ECO:0000256" key="3">
    <source>
        <dbReference type="ARBA" id="ARBA00022676"/>
    </source>
</evidence>
<reference evidence="8" key="1">
    <citation type="journal article" date="2019" name="bioRxiv">
        <title>Bacterially produced spermidine induces plant systemic susceptibility to pathogens.</title>
        <authorList>
            <person name="Melnyk R.A."/>
            <person name="Beskrovnaya P.A."/>
            <person name="Liu Z."/>
            <person name="Song Y."/>
            <person name="Haney C.H."/>
        </authorList>
    </citation>
    <scope>NUCLEOTIDE SEQUENCE [LARGE SCALE GENOMIC DNA]</scope>
    <source>
        <strain evidence="8">Dha-51</strain>
    </source>
</reference>
<keyword evidence="2" id="KW-1003">Cell membrane</keyword>
<dbReference type="InterPro" id="IPR001173">
    <property type="entry name" value="Glyco_trans_2-like"/>
</dbReference>
<keyword evidence="2" id="KW-0997">Cell inner membrane</keyword>
<dbReference type="GO" id="GO:0016757">
    <property type="term" value="F:glycosyltransferase activity"/>
    <property type="evidence" value="ECO:0007669"/>
    <property type="project" value="UniProtKB-KW"/>
</dbReference>
<dbReference type="Gene3D" id="3.90.550.10">
    <property type="entry name" value="Spore Coat Polysaccharide Biosynthesis Protein SpsA, Chain A"/>
    <property type="match status" value="1"/>
</dbReference>
<evidence type="ECO:0000313" key="7">
    <source>
        <dbReference type="EMBL" id="TDB59251.1"/>
    </source>
</evidence>
<feature type="transmembrane region" description="Helical" evidence="5">
    <location>
        <begin position="289"/>
        <end position="307"/>
    </location>
</feature>
<gene>
    <name evidence="7" type="ORF">EIY72_19600</name>
</gene>
<dbReference type="PANTHER" id="PTHR43630">
    <property type="entry name" value="POLY-BETA-1,6-N-ACETYL-D-GLUCOSAMINE SYNTHASE"/>
    <property type="match status" value="1"/>
</dbReference>
<dbReference type="AlphaFoldDB" id="A0A4R4JZ02"/>
<dbReference type="InterPro" id="IPR029044">
    <property type="entry name" value="Nucleotide-diphossugar_trans"/>
</dbReference>
<keyword evidence="5" id="KW-1133">Transmembrane helix</keyword>
<evidence type="ECO:0000256" key="4">
    <source>
        <dbReference type="ARBA" id="ARBA00022679"/>
    </source>
</evidence>
<dbReference type="Proteomes" id="UP000295254">
    <property type="component" value="Unassembled WGS sequence"/>
</dbReference>